<gene>
    <name evidence="2" type="ORF">Plil01_000812800</name>
</gene>
<feature type="region of interest" description="Disordered" evidence="1">
    <location>
        <begin position="59"/>
        <end position="111"/>
    </location>
</feature>
<keyword evidence="3" id="KW-1185">Reference proteome</keyword>
<comment type="caution">
    <text evidence="2">The sequence shown here is derived from an EMBL/GenBank/DDBJ whole genome shotgun (WGS) entry which is preliminary data.</text>
</comment>
<feature type="compositionally biased region" description="Basic and acidic residues" evidence="1">
    <location>
        <begin position="67"/>
        <end position="80"/>
    </location>
</feature>
<dbReference type="Proteomes" id="UP001165083">
    <property type="component" value="Unassembled WGS sequence"/>
</dbReference>
<sequence length="214" mass="23403">MSGIAELPSCTELSRPIANAFIAAPELTPCYPIRLVVANNHLLAVGLLAKAALEVSLANESSASRHSPSDNDVERTEGEGAKANASSTGNTEKGEEKQHSSPQPTTIQDKYKLPPMEWKTKPLPHATAQNEKQGLQQSIQEDVSPSTARIDYDERLTSAMQRVNTLTSVMKSMRTSFQLFSSDVQQHMNLVSEQLEEISRRRVTAETSQASRVA</sequence>
<protein>
    <submittedName>
        <fullName evidence="2">Unnamed protein product</fullName>
    </submittedName>
</protein>
<feature type="region of interest" description="Disordered" evidence="1">
    <location>
        <begin position="126"/>
        <end position="147"/>
    </location>
</feature>
<organism evidence="2 3">
    <name type="scientific">Phytophthora lilii</name>
    <dbReference type="NCBI Taxonomy" id="2077276"/>
    <lineage>
        <taxon>Eukaryota</taxon>
        <taxon>Sar</taxon>
        <taxon>Stramenopiles</taxon>
        <taxon>Oomycota</taxon>
        <taxon>Peronosporomycetes</taxon>
        <taxon>Peronosporales</taxon>
        <taxon>Peronosporaceae</taxon>
        <taxon>Phytophthora</taxon>
    </lineage>
</organism>
<evidence type="ECO:0000313" key="3">
    <source>
        <dbReference type="Proteomes" id="UP001165083"/>
    </source>
</evidence>
<proteinExistence type="predicted"/>
<evidence type="ECO:0000256" key="1">
    <source>
        <dbReference type="SAM" id="MobiDB-lite"/>
    </source>
</evidence>
<evidence type="ECO:0000313" key="2">
    <source>
        <dbReference type="EMBL" id="GMF20784.1"/>
    </source>
</evidence>
<accession>A0A9W6TUH3</accession>
<dbReference type="AlphaFoldDB" id="A0A9W6TUH3"/>
<dbReference type="EMBL" id="BSXW01000385">
    <property type="protein sequence ID" value="GMF20784.1"/>
    <property type="molecule type" value="Genomic_DNA"/>
</dbReference>
<name>A0A9W6TUH3_9STRA</name>
<feature type="compositionally biased region" description="Polar residues" evidence="1">
    <location>
        <begin position="127"/>
        <end position="147"/>
    </location>
</feature>
<reference evidence="2" key="1">
    <citation type="submission" date="2023-04" db="EMBL/GenBank/DDBJ databases">
        <title>Phytophthora lilii NBRC 32176.</title>
        <authorList>
            <person name="Ichikawa N."/>
            <person name="Sato H."/>
            <person name="Tonouchi N."/>
        </authorList>
    </citation>
    <scope>NUCLEOTIDE SEQUENCE</scope>
    <source>
        <strain evidence="2">NBRC 32176</strain>
    </source>
</reference>